<name>A0ABQ1U070_9GAMM</name>
<evidence type="ECO:0000259" key="3">
    <source>
        <dbReference type="Pfam" id="PF23771"/>
    </source>
</evidence>
<reference evidence="5" key="1">
    <citation type="journal article" date="2019" name="Int. J. Syst. Evol. Microbiol.">
        <title>The Global Catalogue of Microorganisms (GCM) 10K type strain sequencing project: providing services to taxonomists for standard genome sequencing and annotation.</title>
        <authorList>
            <consortium name="The Broad Institute Genomics Platform"/>
            <consortium name="The Broad Institute Genome Sequencing Center for Infectious Disease"/>
            <person name="Wu L."/>
            <person name="Ma J."/>
        </authorList>
    </citation>
    <scope>NUCLEOTIDE SEQUENCE [LARGE SCALE GENOMIC DNA]</scope>
    <source>
        <strain evidence="5">CGMCC 1.15394</strain>
    </source>
</reference>
<evidence type="ECO:0008006" key="6">
    <source>
        <dbReference type="Google" id="ProtNLM"/>
    </source>
</evidence>
<feature type="domain" description="DUF7168" evidence="3">
    <location>
        <begin position="53"/>
        <end position="182"/>
    </location>
</feature>
<gene>
    <name evidence="4" type="ORF">GCM10008027_35180</name>
</gene>
<feature type="domain" description="DUF2786" evidence="2">
    <location>
        <begin position="4"/>
        <end position="43"/>
    </location>
</feature>
<evidence type="ECO:0000259" key="2">
    <source>
        <dbReference type="Pfam" id="PF10979"/>
    </source>
</evidence>
<keyword evidence="5" id="KW-1185">Reference proteome</keyword>
<sequence>MDSRILKKVRQCLALAKQATNEHEAAAAMRQAQNLMRKHKISESDIDFSYVQHERVETDCKKVVSYHAALLHLIKRVFGVRFVMSSSLFSNSEVSFIGINPQPELAKYCYEVLWTKLKQTRQEYVKQQPKQCKRATKVARGDRFAEGWVFGIARTVEEFALSEKETSIIERYLAQEFPDLTSSATLKRGKKANTKKAVLDGIAAGRQESLHRPVNGQEHQKLNHNLGA</sequence>
<evidence type="ECO:0000313" key="5">
    <source>
        <dbReference type="Proteomes" id="UP000638462"/>
    </source>
</evidence>
<dbReference type="RefSeq" id="WP_188730675.1">
    <property type="nucleotide sequence ID" value="NZ_BMIT01000017.1"/>
</dbReference>
<comment type="caution">
    <text evidence="4">The sequence shown here is derived from an EMBL/GenBank/DDBJ whole genome shotgun (WGS) entry which is preliminary data.</text>
</comment>
<dbReference type="Pfam" id="PF23771">
    <property type="entry name" value="DUF7168"/>
    <property type="match status" value="1"/>
</dbReference>
<organism evidence="4 5">
    <name type="scientific">Pseudoalteromonas gelatinilytica</name>
    <dbReference type="NCBI Taxonomy" id="1703256"/>
    <lineage>
        <taxon>Bacteria</taxon>
        <taxon>Pseudomonadati</taxon>
        <taxon>Pseudomonadota</taxon>
        <taxon>Gammaproteobacteria</taxon>
        <taxon>Alteromonadales</taxon>
        <taxon>Pseudoalteromonadaceae</taxon>
        <taxon>Pseudoalteromonas</taxon>
    </lineage>
</organism>
<dbReference type="InterPro" id="IPR055592">
    <property type="entry name" value="DUF7168"/>
</dbReference>
<dbReference type="EMBL" id="BMIT01000017">
    <property type="protein sequence ID" value="GGF07241.1"/>
    <property type="molecule type" value="Genomic_DNA"/>
</dbReference>
<proteinExistence type="predicted"/>
<dbReference type="InterPro" id="IPR024498">
    <property type="entry name" value="DUF2786"/>
</dbReference>
<dbReference type="InterPro" id="IPR016868">
    <property type="entry name" value="Phage_B3_Orf5"/>
</dbReference>
<dbReference type="Pfam" id="PF10979">
    <property type="entry name" value="DUF2786"/>
    <property type="match status" value="1"/>
</dbReference>
<dbReference type="PIRSF" id="PIRSF028111">
    <property type="entry name" value="UCP028111"/>
    <property type="match status" value="1"/>
</dbReference>
<evidence type="ECO:0000313" key="4">
    <source>
        <dbReference type="EMBL" id="GGF07241.1"/>
    </source>
</evidence>
<evidence type="ECO:0000256" key="1">
    <source>
        <dbReference type="SAM" id="MobiDB-lite"/>
    </source>
</evidence>
<dbReference type="Proteomes" id="UP000638462">
    <property type="component" value="Unassembled WGS sequence"/>
</dbReference>
<accession>A0ABQ1U070</accession>
<feature type="region of interest" description="Disordered" evidence="1">
    <location>
        <begin position="207"/>
        <end position="228"/>
    </location>
</feature>
<protein>
    <recommendedName>
        <fullName evidence="6">DUF2786 domain-containing protein</fullName>
    </recommendedName>
</protein>